<reference evidence="2 3" key="1">
    <citation type="journal article" date="2016" name="Fungal Biol.">
        <title>The genome of Xylona heveae provides a window into fungal endophytism.</title>
        <authorList>
            <person name="Gazis R."/>
            <person name="Kuo A."/>
            <person name="Riley R."/>
            <person name="LaButti K."/>
            <person name="Lipzen A."/>
            <person name="Lin J."/>
            <person name="Amirebrahimi M."/>
            <person name="Hesse C.N."/>
            <person name="Spatafora J.W."/>
            <person name="Henrissat B."/>
            <person name="Hainaut M."/>
            <person name="Grigoriev I.V."/>
            <person name="Hibbett D.S."/>
        </authorList>
    </citation>
    <scope>NUCLEOTIDE SEQUENCE [LARGE SCALE GENOMIC DNA]</scope>
    <source>
        <strain evidence="2 3">TC161</strain>
    </source>
</reference>
<evidence type="ECO:0000313" key="2">
    <source>
        <dbReference type="EMBL" id="KZF24032.1"/>
    </source>
</evidence>
<evidence type="ECO:0000313" key="3">
    <source>
        <dbReference type="Proteomes" id="UP000076632"/>
    </source>
</evidence>
<name>A0A165HWR1_XYLHT</name>
<dbReference type="OrthoDB" id="3919839at2759"/>
<evidence type="ECO:0000256" key="1">
    <source>
        <dbReference type="SAM" id="MobiDB-lite"/>
    </source>
</evidence>
<feature type="region of interest" description="Disordered" evidence="1">
    <location>
        <begin position="66"/>
        <end position="109"/>
    </location>
</feature>
<feature type="region of interest" description="Disordered" evidence="1">
    <location>
        <begin position="1"/>
        <end position="24"/>
    </location>
</feature>
<dbReference type="InParanoid" id="A0A165HWR1"/>
<accession>A0A165HWR1</accession>
<keyword evidence="3" id="KW-1185">Reference proteome</keyword>
<proteinExistence type="predicted"/>
<dbReference type="AlphaFoldDB" id="A0A165HWR1"/>
<dbReference type="Proteomes" id="UP000076632">
    <property type="component" value="Unassembled WGS sequence"/>
</dbReference>
<organism evidence="2 3">
    <name type="scientific">Xylona heveae (strain CBS 132557 / TC161)</name>
    <dbReference type="NCBI Taxonomy" id="1328760"/>
    <lineage>
        <taxon>Eukaryota</taxon>
        <taxon>Fungi</taxon>
        <taxon>Dikarya</taxon>
        <taxon>Ascomycota</taxon>
        <taxon>Pezizomycotina</taxon>
        <taxon>Xylonomycetes</taxon>
        <taxon>Xylonales</taxon>
        <taxon>Xylonaceae</taxon>
        <taxon>Xylona</taxon>
    </lineage>
</organism>
<dbReference type="GeneID" id="28897171"/>
<feature type="compositionally biased region" description="Polar residues" evidence="1">
    <location>
        <begin position="98"/>
        <end position="109"/>
    </location>
</feature>
<sequence>MDDKNKLQKSPLDIPLPLWSRPPNSMEFTDDNGVYHDIYLPVGTAHAALDHLQNKRWDELAKFEPFDSEKWNASTPEQQGFKPINRGGSKEQGAEPHTVQQQNAQEEKK</sequence>
<dbReference type="RefSeq" id="XP_018189587.1">
    <property type="nucleotide sequence ID" value="XM_018332034.1"/>
</dbReference>
<dbReference type="EMBL" id="KV407456">
    <property type="protein sequence ID" value="KZF24032.1"/>
    <property type="molecule type" value="Genomic_DNA"/>
</dbReference>
<gene>
    <name evidence="2" type="ORF">L228DRAFT_244896</name>
</gene>
<protein>
    <submittedName>
        <fullName evidence="2">Uncharacterized protein</fullName>
    </submittedName>
</protein>